<feature type="coiled-coil region" evidence="1">
    <location>
        <begin position="11"/>
        <end position="38"/>
    </location>
</feature>
<dbReference type="AlphaFoldDB" id="A0A285CGX8"/>
<dbReference type="EMBL" id="OAOP01000001">
    <property type="protein sequence ID" value="SNX66770.1"/>
    <property type="molecule type" value="Genomic_DNA"/>
</dbReference>
<dbReference type="Proteomes" id="UP000219546">
    <property type="component" value="Unassembled WGS sequence"/>
</dbReference>
<sequence length="41" mass="4930">MMNEAFSRLEARFLERIKDASKEDLEKIEQAIEVLHSKLFY</sequence>
<evidence type="ECO:0000256" key="1">
    <source>
        <dbReference type="SAM" id="Coils"/>
    </source>
</evidence>
<proteinExistence type="predicted"/>
<accession>A0A285CGX8</accession>
<protein>
    <submittedName>
        <fullName evidence="2">Uncharacterized protein</fullName>
    </submittedName>
</protein>
<keyword evidence="3" id="KW-1185">Reference proteome</keyword>
<evidence type="ECO:0000313" key="3">
    <source>
        <dbReference type="Proteomes" id="UP000219546"/>
    </source>
</evidence>
<organism evidence="2 3">
    <name type="scientific">Bacillus oleivorans</name>
    <dbReference type="NCBI Taxonomy" id="1448271"/>
    <lineage>
        <taxon>Bacteria</taxon>
        <taxon>Bacillati</taxon>
        <taxon>Bacillota</taxon>
        <taxon>Bacilli</taxon>
        <taxon>Bacillales</taxon>
        <taxon>Bacillaceae</taxon>
        <taxon>Bacillus</taxon>
    </lineage>
</organism>
<name>A0A285CGX8_9BACI</name>
<reference evidence="2 3" key="1">
    <citation type="submission" date="2017-08" db="EMBL/GenBank/DDBJ databases">
        <authorList>
            <person name="de Groot N.N."/>
        </authorList>
    </citation>
    <scope>NUCLEOTIDE SEQUENCE [LARGE SCALE GENOMIC DNA]</scope>
    <source>
        <strain evidence="2 3">JC228</strain>
    </source>
</reference>
<evidence type="ECO:0000313" key="2">
    <source>
        <dbReference type="EMBL" id="SNX66770.1"/>
    </source>
</evidence>
<keyword evidence="1" id="KW-0175">Coiled coil</keyword>
<gene>
    <name evidence="2" type="ORF">SAMN05877753_10181</name>
</gene>